<evidence type="ECO:0000256" key="5">
    <source>
        <dbReference type="SAM" id="Phobius"/>
    </source>
</evidence>
<dbReference type="PANTHER" id="PTHR23508:SF10">
    <property type="entry name" value="CARBOXYLIC ACID TRANSPORTER PROTEIN HOMOLOG"/>
    <property type="match status" value="1"/>
</dbReference>
<evidence type="ECO:0000256" key="4">
    <source>
        <dbReference type="ARBA" id="ARBA00023136"/>
    </source>
</evidence>
<dbReference type="InterPro" id="IPR011701">
    <property type="entry name" value="MFS"/>
</dbReference>
<dbReference type="EMBL" id="CP139965">
    <property type="protein sequence ID" value="WQD79501.1"/>
    <property type="molecule type" value="Genomic_DNA"/>
</dbReference>
<proteinExistence type="predicted"/>
<feature type="transmembrane region" description="Helical" evidence="5">
    <location>
        <begin position="84"/>
        <end position="102"/>
    </location>
</feature>
<protein>
    <submittedName>
        <fullName evidence="7">MFS transporter</fullName>
    </submittedName>
</protein>
<evidence type="ECO:0000313" key="8">
    <source>
        <dbReference type="Proteomes" id="UP001325479"/>
    </source>
</evidence>
<dbReference type="RefSeq" id="WP_114815161.1">
    <property type="nucleotide sequence ID" value="NZ_CP139965.1"/>
</dbReference>
<keyword evidence="3 5" id="KW-1133">Transmembrane helix</keyword>
<dbReference type="SUPFAM" id="SSF103473">
    <property type="entry name" value="MFS general substrate transporter"/>
    <property type="match status" value="1"/>
</dbReference>
<keyword evidence="8" id="KW-1185">Reference proteome</keyword>
<dbReference type="Gene3D" id="1.20.1250.20">
    <property type="entry name" value="MFS general substrate transporter like domains"/>
    <property type="match status" value="1"/>
</dbReference>
<keyword evidence="4 5" id="KW-0472">Membrane</keyword>
<dbReference type="InterPro" id="IPR020846">
    <property type="entry name" value="MFS_dom"/>
</dbReference>
<dbReference type="Pfam" id="PF07690">
    <property type="entry name" value="MFS_1"/>
    <property type="match status" value="1"/>
</dbReference>
<evidence type="ECO:0000256" key="2">
    <source>
        <dbReference type="ARBA" id="ARBA00022692"/>
    </source>
</evidence>
<evidence type="ECO:0000256" key="1">
    <source>
        <dbReference type="ARBA" id="ARBA00004141"/>
    </source>
</evidence>
<reference evidence="7 8" key="1">
    <citation type="submission" date="2023-12" db="EMBL/GenBank/DDBJ databases">
        <title>Genome sequencing and assembly of bacterial species from a model synthetic community.</title>
        <authorList>
            <person name="Hogle S.L."/>
        </authorList>
    </citation>
    <scope>NUCLEOTIDE SEQUENCE [LARGE SCALE GENOMIC DNA]</scope>
    <source>
        <strain evidence="7 8">HAMBI 2494</strain>
    </source>
</reference>
<keyword evidence="2 5" id="KW-0812">Transmembrane</keyword>
<dbReference type="CDD" id="cd17371">
    <property type="entry name" value="MFS_MucK"/>
    <property type="match status" value="1"/>
</dbReference>
<dbReference type="PROSITE" id="PS00217">
    <property type="entry name" value="SUGAR_TRANSPORT_2"/>
    <property type="match status" value="1"/>
</dbReference>
<dbReference type="PANTHER" id="PTHR23508">
    <property type="entry name" value="CARBOXYLIC ACID TRANSPORTER PROTEIN HOMOLOG"/>
    <property type="match status" value="1"/>
</dbReference>
<feature type="transmembrane region" description="Helical" evidence="5">
    <location>
        <begin position="230"/>
        <end position="251"/>
    </location>
</feature>
<feature type="transmembrane region" description="Helical" evidence="5">
    <location>
        <begin position="390"/>
        <end position="409"/>
    </location>
</feature>
<evidence type="ECO:0000313" key="7">
    <source>
        <dbReference type="EMBL" id="WQD79501.1"/>
    </source>
</evidence>
<organism evidence="7 8">
    <name type="scientific">Paraburkholderia kururiensis</name>
    <dbReference type="NCBI Taxonomy" id="984307"/>
    <lineage>
        <taxon>Bacteria</taxon>
        <taxon>Pseudomonadati</taxon>
        <taxon>Pseudomonadota</taxon>
        <taxon>Betaproteobacteria</taxon>
        <taxon>Burkholderiales</taxon>
        <taxon>Burkholderiaceae</taxon>
        <taxon>Paraburkholderia</taxon>
    </lineage>
</organism>
<feature type="transmembrane region" description="Helical" evidence="5">
    <location>
        <begin position="271"/>
        <end position="292"/>
    </location>
</feature>
<feature type="transmembrane region" description="Helical" evidence="5">
    <location>
        <begin position="299"/>
        <end position="318"/>
    </location>
</feature>
<name>A0ABZ0WQI9_9BURK</name>
<sequence>MSGWFREISGNERRTFWACFGGWALDALDVQMFSLVIPAIIAQWSISRTEAGLVSGATLVASALGGWIAGMLSDRLGRVKTLQWTVAFFAVFTFLCAFAQNYPQFLVLKTLQGFGFGGEWAAGAVLMAETIRAEHRGKAMGSVQSAWAVGWGAAVLLYALMFSILPAATAWRAMFALGILPALLIVYVRRGVQEPDAAALKYTGQGVRNADASADEPALDAVFGIFSPQVLRMTLIGALLGVGAHGGYYALMTWLPTYLKTERHLSVLGTGAYLAVVIVAFFVGCLACAQLLDRIGRRTTILAFAICCVVTVVIYLFMPLSNAAMLVLGFPLGFFAAGIPASMGALFNELYPRGIRGTGVGFCYNFGRVVSAGFPVLVGHMSANMTLGTAIGIDAALAYSIVVVSVLMLPETRGRTLGGLSAGSTDEAVTEAEGAHRFSQAHRH</sequence>
<feature type="transmembrane region" description="Helical" evidence="5">
    <location>
        <begin position="359"/>
        <end position="378"/>
    </location>
</feature>
<feature type="transmembrane region" description="Helical" evidence="5">
    <location>
        <begin position="53"/>
        <end position="72"/>
    </location>
</feature>
<dbReference type="PROSITE" id="PS50850">
    <property type="entry name" value="MFS"/>
    <property type="match status" value="1"/>
</dbReference>
<feature type="transmembrane region" description="Helical" evidence="5">
    <location>
        <begin position="324"/>
        <end position="347"/>
    </location>
</feature>
<feature type="transmembrane region" description="Helical" evidence="5">
    <location>
        <begin position="16"/>
        <end position="41"/>
    </location>
</feature>
<comment type="subcellular location">
    <subcellularLocation>
        <location evidence="1">Membrane</location>
        <topology evidence="1">Multi-pass membrane protein</topology>
    </subcellularLocation>
</comment>
<feature type="domain" description="Major facilitator superfamily (MFS) profile" evidence="6">
    <location>
        <begin position="15"/>
        <end position="413"/>
    </location>
</feature>
<feature type="transmembrane region" description="Helical" evidence="5">
    <location>
        <begin position="145"/>
        <end position="164"/>
    </location>
</feature>
<evidence type="ECO:0000256" key="3">
    <source>
        <dbReference type="ARBA" id="ARBA00022989"/>
    </source>
</evidence>
<dbReference type="InterPro" id="IPR036259">
    <property type="entry name" value="MFS_trans_sf"/>
</dbReference>
<dbReference type="InterPro" id="IPR005829">
    <property type="entry name" value="Sugar_transporter_CS"/>
</dbReference>
<gene>
    <name evidence="7" type="ORF">U0042_07360</name>
</gene>
<evidence type="ECO:0000259" key="6">
    <source>
        <dbReference type="PROSITE" id="PS50850"/>
    </source>
</evidence>
<accession>A0ABZ0WQI9</accession>
<dbReference type="Proteomes" id="UP001325479">
    <property type="component" value="Chromosome"/>
</dbReference>